<dbReference type="AlphaFoldDB" id="A0AAV8YZ03"/>
<accession>A0AAV8YZ03</accession>
<feature type="domain" description="PiggyBac transposable element-derived protein" evidence="2">
    <location>
        <begin position="82"/>
        <end position="418"/>
    </location>
</feature>
<sequence length="548" mass="62569">MDSHEEASSSESDYEEILQESGSDTSVESFSNSSSNSGVSADLSLVRNWCELQPDAPAPPAFPFTAVPAVNLDTTDEWSILQYFEAFLDDGLITHIVNETNRYADQKKRGKNWFPVTSAEMRVFLGLTILQSVVTPFFSQCLSNKRFEAIHQNLHFSNNDEFDEASHPNPKLNKIWPVYDCLVTKFREAITPEKYIAIDESLLLYKGRLGWIQYIPLKRARFGIKTYMLCESKSGYVWNFIIYTGKQTNLDADYKDLPVSSQVVMTLLKPLLSLGYTLTMDNFYNSPQLADLLLTHKTDVYGTLKLSRKEVPNELKSKKLKKGETAPYQRGKVTILKWKDKKEIALISTVHSNTCVEIEKRGETKVKPKVVVDYNDTMGGVDRVDQHLADYSLPRKRGKKYYKKLFFHLLDLALWNSFIVYRKCGGNKSALVYRMDLIQQIMEKYHQTEFSCRRGRPSANLTPLRLTGRHFPEYIPATEKKKTQHGNAEYVAEFVMPVGKKSAEKLAITAQIPELTRHPIIFSHVNVKHVDFHDGVKSHGVATKSSYI</sequence>
<evidence type="ECO:0000313" key="3">
    <source>
        <dbReference type="EMBL" id="KAJ8957253.1"/>
    </source>
</evidence>
<dbReference type="Proteomes" id="UP001162162">
    <property type="component" value="Unassembled WGS sequence"/>
</dbReference>
<dbReference type="EMBL" id="JAPWTK010000024">
    <property type="protein sequence ID" value="KAJ8957253.1"/>
    <property type="molecule type" value="Genomic_DNA"/>
</dbReference>
<dbReference type="PANTHER" id="PTHR46599">
    <property type="entry name" value="PIGGYBAC TRANSPOSABLE ELEMENT-DERIVED PROTEIN 4"/>
    <property type="match status" value="1"/>
</dbReference>
<comment type="caution">
    <text evidence="3">The sequence shown here is derived from an EMBL/GenBank/DDBJ whole genome shotgun (WGS) entry which is preliminary data.</text>
</comment>
<dbReference type="Pfam" id="PF13843">
    <property type="entry name" value="DDE_Tnp_1_7"/>
    <property type="match status" value="1"/>
</dbReference>
<evidence type="ECO:0000313" key="4">
    <source>
        <dbReference type="Proteomes" id="UP001162162"/>
    </source>
</evidence>
<reference evidence="3" key="1">
    <citation type="journal article" date="2023" name="Insect Mol. Biol.">
        <title>Genome sequencing provides insights into the evolution of gene families encoding plant cell wall-degrading enzymes in longhorned beetles.</title>
        <authorList>
            <person name="Shin N.R."/>
            <person name="Okamura Y."/>
            <person name="Kirsch R."/>
            <person name="Pauchet Y."/>
        </authorList>
    </citation>
    <scope>NUCLEOTIDE SEQUENCE</scope>
    <source>
        <strain evidence="3">AMC_N1</strain>
    </source>
</reference>
<name>A0AAV8YZ03_9CUCU</name>
<organism evidence="3 4">
    <name type="scientific">Aromia moschata</name>
    <dbReference type="NCBI Taxonomy" id="1265417"/>
    <lineage>
        <taxon>Eukaryota</taxon>
        <taxon>Metazoa</taxon>
        <taxon>Ecdysozoa</taxon>
        <taxon>Arthropoda</taxon>
        <taxon>Hexapoda</taxon>
        <taxon>Insecta</taxon>
        <taxon>Pterygota</taxon>
        <taxon>Neoptera</taxon>
        <taxon>Endopterygota</taxon>
        <taxon>Coleoptera</taxon>
        <taxon>Polyphaga</taxon>
        <taxon>Cucujiformia</taxon>
        <taxon>Chrysomeloidea</taxon>
        <taxon>Cerambycidae</taxon>
        <taxon>Cerambycinae</taxon>
        <taxon>Callichromatini</taxon>
        <taxon>Aromia</taxon>
    </lineage>
</organism>
<feature type="region of interest" description="Disordered" evidence="1">
    <location>
        <begin position="1"/>
        <end position="38"/>
    </location>
</feature>
<evidence type="ECO:0000259" key="2">
    <source>
        <dbReference type="Pfam" id="PF13843"/>
    </source>
</evidence>
<evidence type="ECO:0000256" key="1">
    <source>
        <dbReference type="SAM" id="MobiDB-lite"/>
    </source>
</evidence>
<dbReference type="PANTHER" id="PTHR46599:SF3">
    <property type="entry name" value="PIGGYBAC TRANSPOSABLE ELEMENT-DERIVED PROTEIN 4"/>
    <property type="match status" value="1"/>
</dbReference>
<keyword evidence="4" id="KW-1185">Reference proteome</keyword>
<feature type="compositionally biased region" description="Low complexity" evidence="1">
    <location>
        <begin position="23"/>
        <end position="38"/>
    </location>
</feature>
<dbReference type="InterPro" id="IPR029526">
    <property type="entry name" value="PGBD"/>
</dbReference>
<protein>
    <recommendedName>
        <fullName evidence="2">PiggyBac transposable element-derived protein domain-containing protein</fullName>
    </recommendedName>
</protein>
<gene>
    <name evidence="3" type="ORF">NQ318_007817</name>
</gene>
<proteinExistence type="predicted"/>